<dbReference type="Proteomes" id="UP000694562">
    <property type="component" value="Unplaced"/>
</dbReference>
<comment type="subcellular location">
    <subcellularLocation>
        <location evidence="1">Cytoplasm</location>
        <location evidence="1">Cytosol</location>
    </subcellularLocation>
</comment>
<dbReference type="SUPFAM" id="SSF53474">
    <property type="entry name" value="alpha/beta-Hydrolases"/>
    <property type="match status" value="1"/>
</dbReference>
<organism evidence="8 9">
    <name type="scientific">Falco tinnunculus</name>
    <name type="common">Common kestrel</name>
    <dbReference type="NCBI Taxonomy" id="100819"/>
    <lineage>
        <taxon>Eukaryota</taxon>
        <taxon>Metazoa</taxon>
        <taxon>Chordata</taxon>
        <taxon>Craniata</taxon>
        <taxon>Vertebrata</taxon>
        <taxon>Euteleostomi</taxon>
        <taxon>Archelosauria</taxon>
        <taxon>Archosauria</taxon>
        <taxon>Dinosauria</taxon>
        <taxon>Saurischia</taxon>
        <taxon>Theropoda</taxon>
        <taxon>Coelurosauria</taxon>
        <taxon>Aves</taxon>
        <taxon>Neognathae</taxon>
        <taxon>Neoaves</taxon>
        <taxon>Telluraves</taxon>
        <taxon>Australaves</taxon>
        <taxon>Falconiformes</taxon>
        <taxon>Falconidae</taxon>
        <taxon>Falco</taxon>
    </lineage>
</organism>
<sequence>MPNELRRCPCDMGDRFGYEGDGQEVQVEHIKAYVCKPPASTDKAVIVIHDIFGWQLPNTRYMADTLTTSGYIAICPDFFVGRETWKPSDHWSKFDDWLKTQDTRKINKMSGNWISHCLLLSDTAFFCCCFCLFVCLRLDAANLPVKLNSDDIPTFLNPTFFIFAEKDDFFPLHQVSEATETNCEVNYEVKTYPGQTHRSVHHRREDSNPQDKPYIEEGRKDVIN</sequence>
<dbReference type="PANTHER" id="PTHR46812:SF1">
    <property type="entry name" value="CARBOXYMETHYLENEBUTENOLIDASE HOMOLOG"/>
    <property type="match status" value="1"/>
</dbReference>
<reference evidence="8" key="1">
    <citation type="submission" date="2025-08" db="UniProtKB">
        <authorList>
            <consortium name="Ensembl"/>
        </authorList>
    </citation>
    <scope>IDENTIFICATION</scope>
</reference>
<name>A0A8C4UDZ2_FALTI</name>
<dbReference type="GO" id="GO:0016787">
    <property type="term" value="F:hydrolase activity"/>
    <property type="evidence" value="ECO:0007669"/>
    <property type="project" value="InterPro"/>
</dbReference>
<dbReference type="Ensembl" id="ENSFTIT00000011596.1">
    <property type="protein sequence ID" value="ENSFTIP00000011107.1"/>
    <property type="gene ID" value="ENSFTIG00000007442.1"/>
</dbReference>
<feature type="compositionally biased region" description="Basic and acidic residues" evidence="6">
    <location>
        <begin position="203"/>
        <end position="224"/>
    </location>
</feature>
<evidence type="ECO:0000256" key="6">
    <source>
        <dbReference type="SAM" id="MobiDB-lite"/>
    </source>
</evidence>
<dbReference type="GO" id="GO:0005829">
    <property type="term" value="C:cytosol"/>
    <property type="evidence" value="ECO:0007669"/>
    <property type="project" value="UniProtKB-SubCell"/>
</dbReference>
<reference evidence="8" key="2">
    <citation type="submission" date="2025-09" db="UniProtKB">
        <authorList>
            <consortium name="Ensembl"/>
        </authorList>
    </citation>
    <scope>IDENTIFICATION</scope>
</reference>
<feature type="region of interest" description="Disordered" evidence="6">
    <location>
        <begin position="194"/>
        <end position="224"/>
    </location>
</feature>
<keyword evidence="4" id="KW-0963">Cytoplasm</keyword>
<dbReference type="InterPro" id="IPR029058">
    <property type="entry name" value="AB_hydrolase_fold"/>
</dbReference>
<protein>
    <recommendedName>
        <fullName evidence="3">Carboxymethylenebutenolidase homolog</fullName>
    </recommendedName>
</protein>
<evidence type="ECO:0000256" key="2">
    <source>
        <dbReference type="ARBA" id="ARBA00008456"/>
    </source>
</evidence>
<dbReference type="PANTHER" id="PTHR46812">
    <property type="entry name" value="CARBOXYMETHYLENEBUTENOLIDASE HOMOLOG"/>
    <property type="match status" value="1"/>
</dbReference>
<dbReference type="AlphaFoldDB" id="A0A8C4UDZ2"/>
<evidence type="ECO:0000256" key="4">
    <source>
        <dbReference type="ARBA" id="ARBA00022490"/>
    </source>
</evidence>
<evidence type="ECO:0000313" key="9">
    <source>
        <dbReference type="Proteomes" id="UP000694562"/>
    </source>
</evidence>
<proteinExistence type="inferred from homology"/>
<dbReference type="Pfam" id="PF01738">
    <property type="entry name" value="DLH"/>
    <property type="match status" value="1"/>
</dbReference>
<dbReference type="InterPro" id="IPR042946">
    <property type="entry name" value="CMBL"/>
</dbReference>
<evidence type="ECO:0000256" key="3">
    <source>
        <dbReference type="ARBA" id="ARBA00014180"/>
    </source>
</evidence>
<accession>A0A8C4UDZ2</accession>
<evidence type="ECO:0000256" key="1">
    <source>
        <dbReference type="ARBA" id="ARBA00004514"/>
    </source>
</evidence>
<comment type="similarity">
    <text evidence="2">Belongs to the dienelactone hydrolase family.</text>
</comment>
<keyword evidence="9" id="KW-1185">Reference proteome</keyword>
<keyword evidence="5" id="KW-0378">Hydrolase</keyword>
<dbReference type="InterPro" id="IPR002925">
    <property type="entry name" value="Dienelactn_hydro"/>
</dbReference>
<evidence type="ECO:0000259" key="7">
    <source>
        <dbReference type="Pfam" id="PF01738"/>
    </source>
</evidence>
<evidence type="ECO:0000256" key="5">
    <source>
        <dbReference type="ARBA" id="ARBA00022801"/>
    </source>
</evidence>
<dbReference type="Gene3D" id="3.40.50.1820">
    <property type="entry name" value="alpha/beta hydrolase"/>
    <property type="match status" value="1"/>
</dbReference>
<evidence type="ECO:0000313" key="8">
    <source>
        <dbReference type="Ensembl" id="ENSFTIP00000011107.1"/>
    </source>
</evidence>
<feature type="domain" description="Dienelactone hydrolase" evidence="7">
    <location>
        <begin position="30"/>
        <end position="205"/>
    </location>
</feature>
<dbReference type="OrthoDB" id="17560at2759"/>
<dbReference type="OMA" id="ATETNCE"/>